<evidence type="ECO:0000256" key="1">
    <source>
        <dbReference type="SAM" id="MobiDB-lite"/>
    </source>
</evidence>
<dbReference type="RefSeq" id="WP_146174485.1">
    <property type="nucleotide sequence ID" value="NZ_JAKUCO010000091.1"/>
</dbReference>
<proteinExistence type="predicted"/>
<dbReference type="Proteomes" id="UP001462961">
    <property type="component" value="Unassembled WGS sequence"/>
</dbReference>
<reference evidence="2 3" key="1">
    <citation type="submission" date="2024-01" db="EMBL/GenBank/DDBJ databases">
        <title>The diversity of rhizobia nodulating Mimosa spp. in eleven states of Brazil covering several biomes is determined by host plant, location, and edaphic factors.</title>
        <authorList>
            <person name="Rouws L."/>
            <person name="Barauna A."/>
            <person name="Beukes C."/>
            <person name="De Faria S.M."/>
            <person name="Gross E."/>
            <person name="Dos Reis Junior F.B."/>
            <person name="Simon M."/>
            <person name="Maluk M."/>
            <person name="Odee D.W."/>
            <person name="Kenicer G."/>
            <person name="Young J.P.W."/>
            <person name="Reis V.M."/>
            <person name="Zilli J."/>
            <person name="James E.K."/>
        </authorList>
    </citation>
    <scope>NUCLEOTIDE SEQUENCE [LARGE SCALE GENOMIC DNA]</scope>
    <source>
        <strain evidence="2 3">JHI1651</strain>
    </source>
</reference>
<comment type="caution">
    <text evidence="2">The sequence shown here is derived from an EMBL/GenBank/DDBJ whole genome shotgun (WGS) entry which is preliminary data.</text>
</comment>
<evidence type="ECO:0000313" key="3">
    <source>
        <dbReference type="Proteomes" id="UP001462961"/>
    </source>
</evidence>
<keyword evidence="3" id="KW-1185">Reference proteome</keyword>
<organism evidence="2 3">
    <name type="scientific">Paraburkholderia caribensis</name>
    <dbReference type="NCBI Taxonomy" id="75105"/>
    <lineage>
        <taxon>Bacteria</taxon>
        <taxon>Pseudomonadati</taxon>
        <taxon>Pseudomonadota</taxon>
        <taxon>Betaproteobacteria</taxon>
        <taxon>Burkholderiales</taxon>
        <taxon>Burkholderiaceae</taxon>
        <taxon>Paraburkholderia</taxon>
    </lineage>
</organism>
<protein>
    <submittedName>
        <fullName evidence="2">Uncharacterized protein</fullName>
    </submittedName>
</protein>
<feature type="region of interest" description="Disordered" evidence="1">
    <location>
        <begin position="67"/>
        <end position="89"/>
    </location>
</feature>
<sequence>MTTNTERRKAMLTYPLLTTSPSLVPSITSPARFCNALYAGFFAYGGSPIRAQIFGRRLMTASLAMSYESPHDRSRTTSNRNNRKTLGIE</sequence>
<accession>A0ABV0E8B8</accession>
<gene>
    <name evidence="2" type="ORF">VOI32_38100</name>
</gene>
<dbReference type="EMBL" id="JAYLVJ010000085">
    <property type="protein sequence ID" value="MEO1759669.1"/>
    <property type="molecule type" value="Genomic_DNA"/>
</dbReference>
<evidence type="ECO:0000313" key="2">
    <source>
        <dbReference type="EMBL" id="MEO1759669.1"/>
    </source>
</evidence>
<name>A0ABV0E8B8_9BURK</name>